<gene>
    <name evidence="1" type="ORF">CLOLEP_03702</name>
</gene>
<accession>A7VYM4</accession>
<dbReference type="AlphaFoldDB" id="A7VYM4"/>
<evidence type="ECO:0000313" key="1">
    <source>
        <dbReference type="EMBL" id="EDO59652.1"/>
    </source>
</evidence>
<sequence length="56" mass="5687">MKKSIFYSENLLCPGSPEKLPEEYACALAGACCTDQRGALGNGAAPAESAGPGRGK</sequence>
<comment type="caution">
    <text evidence="1">The sequence shown here is derived from an EMBL/GenBank/DDBJ whole genome shotgun (WGS) entry which is preliminary data.</text>
</comment>
<proteinExistence type="predicted"/>
<reference evidence="1 2" key="1">
    <citation type="submission" date="2007-08" db="EMBL/GenBank/DDBJ databases">
        <title>Draft genome sequence of Clostridium leptum (DSM 753).</title>
        <authorList>
            <person name="Sudarsanam P."/>
            <person name="Ley R."/>
            <person name="Guruge J."/>
            <person name="Turnbaugh P.J."/>
            <person name="Mahowald M."/>
            <person name="Liep D."/>
            <person name="Gordon J."/>
        </authorList>
    </citation>
    <scope>NUCLEOTIDE SEQUENCE [LARGE SCALE GENOMIC DNA]</scope>
    <source>
        <strain evidence="1 2">DSM 753</strain>
    </source>
</reference>
<organism evidence="1 2">
    <name type="scientific">[Clostridium] leptum DSM 753</name>
    <dbReference type="NCBI Taxonomy" id="428125"/>
    <lineage>
        <taxon>Bacteria</taxon>
        <taxon>Bacillati</taxon>
        <taxon>Bacillota</taxon>
        <taxon>Clostridia</taxon>
        <taxon>Eubacteriales</taxon>
        <taxon>Oscillospiraceae</taxon>
        <taxon>Oscillospiraceae incertae sedis</taxon>
    </lineage>
</organism>
<dbReference type="HOGENOM" id="CLU_3006118_0_0_9"/>
<reference evidence="1 2" key="2">
    <citation type="submission" date="2007-08" db="EMBL/GenBank/DDBJ databases">
        <authorList>
            <person name="Fulton L."/>
            <person name="Clifton S."/>
            <person name="Fulton B."/>
            <person name="Xu J."/>
            <person name="Minx P."/>
            <person name="Pepin K.H."/>
            <person name="Johnson M."/>
            <person name="Thiruvilangam P."/>
            <person name="Bhonagiri V."/>
            <person name="Nash W.E."/>
            <person name="Wang C."/>
            <person name="Mardis E.R."/>
            <person name="Wilson R.K."/>
        </authorList>
    </citation>
    <scope>NUCLEOTIDE SEQUENCE [LARGE SCALE GENOMIC DNA]</scope>
    <source>
        <strain evidence="1 2">DSM 753</strain>
    </source>
</reference>
<name>A7VYM4_9FIRM</name>
<dbReference type="EMBL" id="ABCB02000021">
    <property type="protein sequence ID" value="EDO59652.1"/>
    <property type="molecule type" value="Genomic_DNA"/>
</dbReference>
<dbReference type="Proteomes" id="UP000003490">
    <property type="component" value="Unassembled WGS sequence"/>
</dbReference>
<evidence type="ECO:0000313" key="2">
    <source>
        <dbReference type="Proteomes" id="UP000003490"/>
    </source>
</evidence>
<protein>
    <submittedName>
        <fullName evidence="1">Uncharacterized protein</fullName>
    </submittedName>
</protein>